<dbReference type="AlphaFoldDB" id="A0A1I4Z9G3"/>
<dbReference type="RefSeq" id="WP_228430824.1">
    <property type="nucleotide sequence ID" value="NZ_FOVD01000004.1"/>
</dbReference>
<dbReference type="PROSITE" id="PS51257">
    <property type="entry name" value="PROKAR_LIPOPROTEIN"/>
    <property type="match status" value="1"/>
</dbReference>
<dbReference type="EMBL" id="FOVD01000004">
    <property type="protein sequence ID" value="SFN46896.1"/>
    <property type="molecule type" value="Genomic_DNA"/>
</dbReference>
<protein>
    <recommendedName>
        <fullName evidence="3">Lipoprotein</fullName>
    </recommendedName>
</protein>
<evidence type="ECO:0008006" key="3">
    <source>
        <dbReference type="Google" id="ProtNLM"/>
    </source>
</evidence>
<reference evidence="2" key="1">
    <citation type="submission" date="2016-10" db="EMBL/GenBank/DDBJ databases">
        <authorList>
            <person name="Varghese N."/>
            <person name="Submissions S."/>
        </authorList>
    </citation>
    <scope>NUCLEOTIDE SEQUENCE [LARGE SCALE GENOMIC DNA]</scope>
    <source>
        <strain evidence="2">DSM 25575</strain>
    </source>
</reference>
<proteinExistence type="predicted"/>
<evidence type="ECO:0000313" key="2">
    <source>
        <dbReference type="Proteomes" id="UP000198769"/>
    </source>
</evidence>
<keyword evidence="2" id="KW-1185">Reference proteome</keyword>
<evidence type="ECO:0000313" key="1">
    <source>
        <dbReference type="EMBL" id="SFN46896.1"/>
    </source>
</evidence>
<organism evidence="1 2">
    <name type="scientific">Chryseobacterium oleae</name>
    <dbReference type="NCBI Taxonomy" id="491207"/>
    <lineage>
        <taxon>Bacteria</taxon>
        <taxon>Pseudomonadati</taxon>
        <taxon>Bacteroidota</taxon>
        <taxon>Flavobacteriia</taxon>
        <taxon>Flavobacteriales</taxon>
        <taxon>Weeksellaceae</taxon>
        <taxon>Chryseobacterium group</taxon>
        <taxon>Chryseobacterium</taxon>
    </lineage>
</organism>
<dbReference type="Proteomes" id="UP000198769">
    <property type="component" value="Unassembled WGS sequence"/>
</dbReference>
<gene>
    <name evidence="1" type="ORF">SAMN05421594_2821</name>
</gene>
<name>A0A1I4Z9G3_CHROL</name>
<sequence length="122" mass="14266">MNEITKTLTCLFVFIMLFSCEKNECFKYSQILSEEECNIIVDLEPANSVWFEIKGHDPITQEPKVCKTHNRWWNLYADEIELGDTVVKKRGELTFNIHKKDTVITHEWEKCHDINATVSKGS</sequence>
<accession>A0A1I4Z9G3</accession>